<keyword evidence="7 13" id="KW-0067">ATP-binding</keyword>
<dbReference type="PANTHER" id="PTHR43514:SF4">
    <property type="entry name" value="ABC TRANSPORTER I FAMILY MEMBER 10"/>
    <property type="match status" value="1"/>
</dbReference>
<feature type="domain" description="ABC transporter" evidence="11">
    <location>
        <begin position="1"/>
        <end position="234"/>
    </location>
</feature>
<evidence type="ECO:0000256" key="9">
    <source>
        <dbReference type="ARBA" id="ARBA00023136"/>
    </source>
</evidence>
<dbReference type="GO" id="GO:0016887">
    <property type="term" value="F:ATP hydrolysis activity"/>
    <property type="evidence" value="ECO:0007669"/>
    <property type="project" value="InterPro"/>
</dbReference>
<evidence type="ECO:0000256" key="8">
    <source>
        <dbReference type="ARBA" id="ARBA00022967"/>
    </source>
</evidence>
<feature type="domain" description="Mop" evidence="12">
    <location>
        <begin position="294"/>
        <end position="360"/>
    </location>
</feature>
<dbReference type="InterPro" id="IPR004606">
    <property type="entry name" value="Mop_domain"/>
</dbReference>
<name>A0A9W6MZZ7_9HYPH</name>
<comment type="caution">
    <text evidence="13">The sequence shown here is derived from an EMBL/GenBank/DDBJ whole genome shotgun (WGS) entry which is preliminary data.</text>
</comment>
<organism evidence="13 14">
    <name type="scientific">Ancylobacter dichloromethanicus</name>
    <dbReference type="NCBI Taxonomy" id="518825"/>
    <lineage>
        <taxon>Bacteria</taxon>
        <taxon>Pseudomonadati</taxon>
        <taxon>Pseudomonadota</taxon>
        <taxon>Alphaproteobacteria</taxon>
        <taxon>Hyphomicrobiales</taxon>
        <taxon>Xanthobacteraceae</taxon>
        <taxon>Ancylobacter</taxon>
    </lineage>
</organism>
<dbReference type="InterPro" id="IPR008995">
    <property type="entry name" value="Mo/tungstate-bd_C_term_dom"/>
</dbReference>
<gene>
    <name evidence="13" type="primary">modC</name>
    <name evidence="13" type="ORF">GCM10017643_27590</name>
</gene>
<keyword evidence="5" id="KW-0997">Cell inner membrane</keyword>
<dbReference type="Pfam" id="PF00005">
    <property type="entry name" value="ABC_tran"/>
    <property type="match status" value="1"/>
</dbReference>
<sequence>MIEIDIRLARAGGFALECGFAVPGSGVTALFGRSGAGKTTVIQAVAGVVRPDAGRIAVKGEVFFDSARGIDVPIEARRTGYVFQDARLFPHLSVESNLRYGERRSRAVERPVRFEAVVELLGIGPLLTRRPHTLSGGERQRVAIGRALLAQPRLLLMDEPLAALDEARKAEILPYLERLRDETRLPILYVSHSIDEVLRLADTLVALREGRQVAAGPVAQVMSQPAMLPVLGRFDLGTLLECVVSRHDPAYALSSLAFAGGELRVPQVARAVGEKVRARVRARDVAIARTRPEDVSVSNLLPAVVEEVRLREGPYADIMLRVGEARLASMVTRESVERLALSPGLVVWAMIKSVAVDSRNPEFTEPPQRHGA</sequence>
<evidence type="ECO:0000313" key="14">
    <source>
        <dbReference type="Proteomes" id="UP001143370"/>
    </source>
</evidence>
<dbReference type="InterPro" id="IPR003593">
    <property type="entry name" value="AAA+_ATPase"/>
</dbReference>
<dbReference type="Proteomes" id="UP001143370">
    <property type="component" value="Unassembled WGS sequence"/>
</dbReference>
<dbReference type="InterPro" id="IPR005116">
    <property type="entry name" value="Transp-assoc_OB_typ1"/>
</dbReference>
<proteinExistence type="inferred from homology"/>
<keyword evidence="6" id="KW-0547">Nucleotide-binding</keyword>
<keyword evidence="14" id="KW-1185">Reference proteome</keyword>
<evidence type="ECO:0000313" key="13">
    <source>
        <dbReference type="EMBL" id="GLK72643.1"/>
    </source>
</evidence>
<evidence type="ECO:0000259" key="12">
    <source>
        <dbReference type="PROSITE" id="PS51866"/>
    </source>
</evidence>
<evidence type="ECO:0000256" key="1">
    <source>
        <dbReference type="ARBA" id="ARBA00005417"/>
    </source>
</evidence>
<dbReference type="Pfam" id="PF03459">
    <property type="entry name" value="TOBE"/>
    <property type="match status" value="1"/>
</dbReference>
<reference evidence="13" key="2">
    <citation type="submission" date="2023-01" db="EMBL/GenBank/DDBJ databases">
        <authorList>
            <person name="Sun Q."/>
            <person name="Evtushenko L."/>
        </authorList>
    </citation>
    <scope>NUCLEOTIDE SEQUENCE</scope>
    <source>
        <strain evidence="13">VKM B-2484</strain>
    </source>
</reference>
<dbReference type="InterPro" id="IPR027417">
    <property type="entry name" value="P-loop_NTPase"/>
</dbReference>
<keyword evidence="3" id="KW-1003">Cell membrane</keyword>
<dbReference type="InterPro" id="IPR017871">
    <property type="entry name" value="ABC_transporter-like_CS"/>
</dbReference>
<keyword evidence="9" id="KW-0472">Membrane</keyword>
<reference evidence="13" key="1">
    <citation type="journal article" date="2014" name="Int. J. Syst. Evol. Microbiol.">
        <title>Complete genome sequence of Corynebacterium casei LMG S-19264T (=DSM 44701T), isolated from a smear-ripened cheese.</title>
        <authorList>
            <consortium name="US DOE Joint Genome Institute (JGI-PGF)"/>
            <person name="Walter F."/>
            <person name="Albersmeier A."/>
            <person name="Kalinowski J."/>
            <person name="Ruckert C."/>
        </authorList>
    </citation>
    <scope>NUCLEOTIDE SEQUENCE</scope>
    <source>
        <strain evidence="13">VKM B-2484</strain>
    </source>
</reference>
<keyword evidence="8" id="KW-1278">Translocase</keyword>
<dbReference type="SUPFAM" id="SSF50331">
    <property type="entry name" value="MOP-like"/>
    <property type="match status" value="1"/>
</dbReference>
<dbReference type="PROSITE" id="PS00211">
    <property type="entry name" value="ABC_TRANSPORTER_1"/>
    <property type="match status" value="1"/>
</dbReference>
<evidence type="ECO:0000256" key="10">
    <source>
        <dbReference type="PROSITE-ProRule" id="PRU01213"/>
    </source>
</evidence>
<evidence type="ECO:0000256" key="5">
    <source>
        <dbReference type="ARBA" id="ARBA00022519"/>
    </source>
</evidence>
<evidence type="ECO:0000256" key="6">
    <source>
        <dbReference type="ARBA" id="ARBA00022741"/>
    </source>
</evidence>
<dbReference type="SUPFAM" id="SSF52540">
    <property type="entry name" value="P-loop containing nucleoside triphosphate hydrolases"/>
    <property type="match status" value="1"/>
</dbReference>
<evidence type="ECO:0000256" key="4">
    <source>
        <dbReference type="ARBA" id="ARBA00022505"/>
    </source>
</evidence>
<dbReference type="GO" id="GO:0015098">
    <property type="term" value="F:molybdate ion transmembrane transporter activity"/>
    <property type="evidence" value="ECO:0007669"/>
    <property type="project" value="InterPro"/>
</dbReference>
<dbReference type="PANTHER" id="PTHR43514">
    <property type="entry name" value="ABC TRANSPORTER I FAMILY MEMBER 10"/>
    <property type="match status" value="1"/>
</dbReference>
<dbReference type="SMART" id="SM00382">
    <property type="entry name" value="AAA"/>
    <property type="match status" value="1"/>
</dbReference>
<dbReference type="GO" id="GO:0016020">
    <property type="term" value="C:membrane"/>
    <property type="evidence" value="ECO:0007669"/>
    <property type="project" value="InterPro"/>
</dbReference>
<dbReference type="InterPro" id="IPR050334">
    <property type="entry name" value="Molybdenum_import_ModC"/>
</dbReference>
<keyword evidence="4 10" id="KW-0500">Molybdenum</keyword>
<dbReference type="AlphaFoldDB" id="A0A9W6MZZ7"/>
<dbReference type="RefSeq" id="WP_213371231.1">
    <property type="nucleotide sequence ID" value="NZ_BSFJ01000018.1"/>
</dbReference>
<protein>
    <submittedName>
        <fullName evidence="13">Molybdenum import ATP-binding protein ModC</fullName>
    </submittedName>
</protein>
<accession>A0A9W6MZZ7</accession>
<dbReference type="GO" id="GO:0005524">
    <property type="term" value="F:ATP binding"/>
    <property type="evidence" value="ECO:0007669"/>
    <property type="project" value="UniProtKB-KW"/>
</dbReference>
<evidence type="ECO:0000256" key="7">
    <source>
        <dbReference type="ARBA" id="ARBA00022840"/>
    </source>
</evidence>
<dbReference type="Gene3D" id="3.40.50.300">
    <property type="entry name" value="P-loop containing nucleotide triphosphate hydrolases"/>
    <property type="match status" value="1"/>
</dbReference>
<comment type="similarity">
    <text evidence="1">Belongs to the ABC transporter superfamily.</text>
</comment>
<dbReference type="PROSITE" id="PS50893">
    <property type="entry name" value="ABC_TRANSPORTER_2"/>
    <property type="match status" value="1"/>
</dbReference>
<keyword evidence="2" id="KW-0813">Transport</keyword>
<evidence type="ECO:0000256" key="2">
    <source>
        <dbReference type="ARBA" id="ARBA00022448"/>
    </source>
</evidence>
<dbReference type="InterPro" id="IPR011868">
    <property type="entry name" value="ModC_ABC_ATP-bd"/>
</dbReference>
<dbReference type="PROSITE" id="PS51866">
    <property type="entry name" value="MOP"/>
    <property type="match status" value="1"/>
</dbReference>
<dbReference type="GO" id="GO:0140359">
    <property type="term" value="F:ABC-type transporter activity"/>
    <property type="evidence" value="ECO:0007669"/>
    <property type="project" value="InterPro"/>
</dbReference>
<dbReference type="Gene3D" id="2.40.50.100">
    <property type="match status" value="1"/>
</dbReference>
<dbReference type="EMBL" id="BSFJ01000018">
    <property type="protein sequence ID" value="GLK72643.1"/>
    <property type="molecule type" value="Genomic_DNA"/>
</dbReference>
<evidence type="ECO:0000256" key="3">
    <source>
        <dbReference type="ARBA" id="ARBA00022475"/>
    </source>
</evidence>
<dbReference type="InterPro" id="IPR003439">
    <property type="entry name" value="ABC_transporter-like_ATP-bd"/>
</dbReference>
<evidence type="ECO:0000259" key="11">
    <source>
        <dbReference type="PROSITE" id="PS50893"/>
    </source>
</evidence>
<dbReference type="NCBIfam" id="TIGR02142">
    <property type="entry name" value="modC_ABC"/>
    <property type="match status" value="1"/>
</dbReference>